<sequence length="146" mass="15838">MAQTRNGAAGIDLASGNDIGTSSFGLNRGLIWWCEDEARNPVLLCKRAALAEGFKNVSARVNMLCGSAKLVRVKSSRHQAAPNALPFHFLTLDNHTMEKKTCQRKVKEDNFYTDLHNARGVSPFSTALDTLAIAKTEGVPPSPKAL</sequence>
<reference evidence="1 2" key="1">
    <citation type="submission" date="2019-06" db="EMBL/GenBank/DDBJ databases">
        <title>Draft genomes of female and male turbot (Scophthalmus maximus).</title>
        <authorList>
            <person name="Xu H."/>
            <person name="Xu X.-W."/>
            <person name="Shao C."/>
            <person name="Chen S."/>
        </authorList>
    </citation>
    <scope>NUCLEOTIDE SEQUENCE [LARGE SCALE GENOMIC DNA]</scope>
    <source>
        <strain evidence="1">Ysfricsl-2016a</strain>
        <tissue evidence="1">Blood</tissue>
    </source>
</reference>
<dbReference type="EMBL" id="VEVO01000002">
    <property type="protein sequence ID" value="KAF0045755.1"/>
    <property type="molecule type" value="Genomic_DNA"/>
</dbReference>
<proteinExistence type="predicted"/>
<name>A0A6A4TKK7_SCOMX</name>
<gene>
    <name evidence="1" type="ORF">F2P81_002284</name>
</gene>
<dbReference type="Proteomes" id="UP000438429">
    <property type="component" value="Unassembled WGS sequence"/>
</dbReference>
<comment type="caution">
    <text evidence="1">The sequence shown here is derived from an EMBL/GenBank/DDBJ whole genome shotgun (WGS) entry which is preliminary data.</text>
</comment>
<evidence type="ECO:0000313" key="2">
    <source>
        <dbReference type="Proteomes" id="UP000438429"/>
    </source>
</evidence>
<organism evidence="1 2">
    <name type="scientific">Scophthalmus maximus</name>
    <name type="common">Turbot</name>
    <name type="synonym">Psetta maxima</name>
    <dbReference type="NCBI Taxonomy" id="52904"/>
    <lineage>
        <taxon>Eukaryota</taxon>
        <taxon>Metazoa</taxon>
        <taxon>Chordata</taxon>
        <taxon>Craniata</taxon>
        <taxon>Vertebrata</taxon>
        <taxon>Euteleostomi</taxon>
        <taxon>Actinopterygii</taxon>
        <taxon>Neopterygii</taxon>
        <taxon>Teleostei</taxon>
        <taxon>Neoteleostei</taxon>
        <taxon>Acanthomorphata</taxon>
        <taxon>Carangaria</taxon>
        <taxon>Pleuronectiformes</taxon>
        <taxon>Pleuronectoidei</taxon>
        <taxon>Scophthalmidae</taxon>
        <taxon>Scophthalmus</taxon>
    </lineage>
</organism>
<dbReference type="AlphaFoldDB" id="A0A6A4TKK7"/>
<protein>
    <submittedName>
        <fullName evidence="1">Uncharacterized protein</fullName>
    </submittedName>
</protein>
<accession>A0A6A4TKK7</accession>
<evidence type="ECO:0000313" key="1">
    <source>
        <dbReference type="EMBL" id="KAF0045755.1"/>
    </source>
</evidence>